<dbReference type="EMBL" id="JAYKXN010000005">
    <property type="protein sequence ID" value="KAK7284432.1"/>
    <property type="molecule type" value="Genomic_DNA"/>
</dbReference>
<dbReference type="GO" id="GO:0061608">
    <property type="term" value="F:nuclear import signal receptor activity"/>
    <property type="evidence" value="ECO:0007669"/>
    <property type="project" value="InterPro"/>
</dbReference>
<accession>A0AAN9P3B5</accession>
<dbReference type="InterPro" id="IPR036975">
    <property type="entry name" value="Importin-a_IBB_sf"/>
</dbReference>
<protein>
    <recommendedName>
        <fullName evidence="2">IBB domain-containing protein</fullName>
    </recommendedName>
</protein>
<evidence type="ECO:0000256" key="1">
    <source>
        <dbReference type="PROSITE-ProRule" id="PRU00561"/>
    </source>
</evidence>
<dbReference type="Pfam" id="PF01749">
    <property type="entry name" value="IBB"/>
    <property type="match status" value="1"/>
</dbReference>
<proteinExistence type="predicted"/>
<reference evidence="3 4" key="1">
    <citation type="submission" date="2024-01" db="EMBL/GenBank/DDBJ databases">
        <title>The genomes of 5 underutilized Papilionoideae crops provide insights into root nodulation and disease resistance.</title>
        <authorList>
            <person name="Yuan L."/>
        </authorList>
    </citation>
    <scope>NUCLEOTIDE SEQUENCE [LARGE SCALE GENOMIC DNA]</scope>
    <source>
        <strain evidence="3">LY-2023</strain>
        <tissue evidence="3">Leaf</tissue>
    </source>
</reference>
<evidence type="ECO:0000313" key="3">
    <source>
        <dbReference type="EMBL" id="KAK7284432.1"/>
    </source>
</evidence>
<dbReference type="Proteomes" id="UP001359559">
    <property type="component" value="Unassembled WGS sequence"/>
</dbReference>
<dbReference type="InterPro" id="IPR002652">
    <property type="entry name" value="Importin-a_IBB"/>
</dbReference>
<dbReference type="InterPro" id="IPR016024">
    <property type="entry name" value="ARM-type_fold"/>
</dbReference>
<dbReference type="GO" id="GO:0006606">
    <property type="term" value="P:protein import into nucleus"/>
    <property type="evidence" value="ECO:0007669"/>
    <property type="project" value="InterPro"/>
</dbReference>
<evidence type="ECO:0000313" key="4">
    <source>
        <dbReference type="Proteomes" id="UP001359559"/>
    </source>
</evidence>
<keyword evidence="1" id="KW-0813">Transport</keyword>
<gene>
    <name evidence="3" type="ORF">RJT34_19178</name>
</gene>
<dbReference type="SUPFAM" id="SSF48371">
    <property type="entry name" value="ARM repeat"/>
    <property type="match status" value="1"/>
</dbReference>
<name>A0AAN9P3B5_CLITE</name>
<organism evidence="3 4">
    <name type="scientific">Clitoria ternatea</name>
    <name type="common">Butterfly pea</name>
    <dbReference type="NCBI Taxonomy" id="43366"/>
    <lineage>
        <taxon>Eukaryota</taxon>
        <taxon>Viridiplantae</taxon>
        <taxon>Streptophyta</taxon>
        <taxon>Embryophyta</taxon>
        <taxon>Tracheophyta</taxon>
        <taxon>Spermatophyta</taxon>
        <taxon>Magnoliopsida</taxon>
        <taxon>eudicotyledons</taxon>
        <taxon>Gunneridae</taxon>
        <taxon>Pentapetalae</taxon>
        <taxon>rosids</taxon>
        <taxon>fabids</taxon>
        <taxon>Fabales</taxon>
        <taxon>Fabaceae</taxon>
        <taxon>Papilionoideae</taxon>
        <taxon>50 kb inversion clade</taxon>
        <taxon>NPAAA clade</taxon>
        <taxon>indigoferoid/millettioid clade</taxon>
        <taxon>Phaseoleae</taxon>
        <taxon>Clitoria</taxon>
    </lineage>
</organism>
<evidence type="ECO:0000259" key="2">
    <source>
        <dbReference type="PROSITE" id="PS51214"/>
    </source>
</evidence>
<dbReference type="Gene3D" id="1.20.5.690">
    <property type="entry name" value="Importin-alpha, importin-beta-binding domain"/>
    <property type="match status" value="1"/>
</dbReference>
<comment type="caution">
    <text evidence="3">The sequence shown here is derived from an EMBL/GenBank/DDBJ whole genome shotgun (WGS) entry which is preliminary data.</text>
</comment>
<keyword evidence="4" id="KW-1185">Reference proteome</keyword>
<dbReference type="AlphaFoldDB" id="A0AAN9P3B5"/>
<sequence length="138" mass="15677">MSMRCLWNKCGINSEKGRRRRESELIHIRKNKRQDTLLKKRRHHHAASSNTNPFLEDVPAMVQRLWSDYTDAQLEATAHFKKMLSIGNPPIDAGDGMGWDPACSIGPVIIERFGYPLFIVTSQISLSVASNTTTIQLR</sequence>
<feature type="domain" description="IBB" evidence="2">
    <location>
        <begin position="1"/>
        <end position="51"/>
    </location>
</feature>
<dbReference type="PROSITE" id="PS51214">
    <property type="entry name" value="IBB"/>
    <property type="match status" value="1"/>
</dbReference>